<feature type="chain" id="PRO_5045746554" evidence="1">
    <location>
        <begin position="34"/>
        <end position="293"/>
    </location>
</feature>
<reference evidence="3 4" key="1">
    <citation type="journal article" date="2019" name="Int. J. Syst. Evol. Microbiol.">
        <title>The Global Catalogue of Microorganisms (GCM) 10K type strain sequencing project: providing services to taxonomists for standard genome sequencing and annotation.</title>
        <authorList>
            <consortium name="The Broad Institute Genomics Platform"/>
            <consortium name="The Broad Institute Genome Sequencing Center for Infectious Disease"/>
            <person name="Wu L."/>
            <person name="Ma J."/>
        </authorList>
    </citation>
    <scope>NUCLEOTIDE SEQUENCE [LARGE SCALE GENOMIC DNA]</scope>
    <source>
        <strain evidence="3 4">JCM 11269</strain>
    </source>
</reference>
<dbReference type="InterPro" id="IPR052897">
    <property type="entry name" value="Sec-Metab_Biosynth_Hydrolase"/>
</dbReference>
<gene>
    <name evidence="3" type="ORF">GCM10009564_14560</name>
</gene>
<protein>
    <submittedName>
        <fullName evidence="3">Alpha/beta hydrolase</fullName>
    </submittedName>
</protein>
<evidence type="ECO:0000313" key="3">
    <source>
        <dbReference type="EMBL" id="GAA1006674.1"/>
    </source>
</evidence>
<dbReference type="PANTHER" id="PTHR37017">
    <property type="entry name" value="AB HYDROLASE-1 DOMAIN-CONTAINING PROTEIN-RELATED"/>
    <property type="match status" value="1"/>
</dbReference>
<evidence type="ECO:0000259" key="2">
    <source>
        <dbReference type="Pfam" id="PF12697"/>
    </source>
</evidence>
<dbReference type="SUPFAM" id="SSF53474">
    <property type="entry name" value="alpha/beta-Hydrolases"/>
    <property type="match status" value="1"/>
</dbReference>
<dbReference type="InterPro" id="IPR029058">
    <property type="entry name" value="AB_hydrolase_fold"/>
</dbReference>
<feature type="domain" description="AB hydrolase-1" evidence="2">
    <location>
        <begin position="61"/>
        <end position="282"/>
    </location>
</feature>
<keyword evidence="3" id="KW-0378">Hydrolase</keyword>
<organism evidence="3 4">
    <name type="scientific">Streptomyces thermogriseus</name>
    <dbReference type="NCBI Taxonomy" id="75292"/>
    <lineage>
        <taxon>Bacteria</taxon>
        <taxon>Bacillati</taxon>
        <taxon>Actinomycetota</taxon>
        <taxon>Actinomycetes</taxon>
        <taxon>Kitasatosporales</taxon>
        <taxon>Streptomycetaceae</taxon>
        <taxon>Streptomyces</taxon>
    </lineage>
</organism>
<dbReference type="EMBL" id="BAAAHU010000010">
    <property type="protein sequence ID" value="GAA1006674.1"/>
    <property type="molecule type" value="Genomic_DNA"/>
</dbReference>
<keyword evidence="1" id="KW-0732">Signal</keyword>
<dbReference type="Proteomes" id="UP001501072">
    <property type="component" value="Unassembled WGS sequence"/>
</dbReference>
<sequence>MKLPRPPYRRARRIRTRSVGVATLLGTALIMAAAPAGGPPAVPDHGTQGKDGATAGQRPTVVLVHGAFAESSSWNGVIQRLKDDGYNAVAVANPLRDVSSDAAYLKGVLDAIEGPIVLVGHSYGGFVITEAAAGDPDVKALVYAASFLPEKDESASALSAKFPGSTLNESVTSFTHRMPDGSTGTDLVIKPDKFRHQFAADVPAEQAALMAATQRPIAASALDDKPAATAWKSIPSWVLLTSEDRAIPVAVQRWMAERAGARTKEVRSSHAVMVSHPDVVADFILDAARATTR</sequence>
<name>A0ABN1SWJ9_9ACTN</name>
<dbReference type="Gene3D" id="3.40.50.1820">
    <property type="entry name" value="alpha/beta hydrolase"/>
    <property type="match status" value="1"/>
</dbReference>
<accession>A0ABN1SWJ9</accession>
<comment type="caution">
    <text evidence="3">The sequence shown here is derived from an EMBL/GenBank/DDBJ whole genome shotgun (WGS) entry which is preliminary data.</text>
</comment>
<keyword evidence="4" id="KW-1185">Reference proteome</keyword>
<evidence type="ECO:0000256" key="1">
    <source>
        <dbReference type="SAM" id="SignalP"/>
    </source>
</evidence>
<dbReference type="Pfam" id="PF12697">
    <property type="entry name" value="Abhydrolase_6"/>
    <property type="match status" value="1"/>
</dbReference>
<proteinExistence type="predicted"/>
<feature type="signal peptide" evidence="1">
    <location>
        <begin position="1"/>
        <end position="33"/>
    </location>
</feature>
<dbReference type="GO" id="GO:0016787">
    <property type="term" value="F:hydrolase activity"/>
    <property type="evidence" value="ECO:0007669"/>
    <property type="project" value="UniProtKB-KW"/>
</dbReference>
<dbReference type="InterPro" id="IPR000073">
    <property type="entry name" value="AB_hydrolase_1"/>
</dbReference>
<evidence type="ECO:0000313" key="4">
    <source>
        <dbReference type="Proteomes" id="UP001501072"/>
    </source>
</evidence>
<dbReference type="PANTHER" id="PTHR37017:SF11">
    <property type="entry name" value="ESTERASE_LIPASE_THIOESTERASE DOMAIN-CONTAINING PROTEIN"/>
    <property type="match status" value="1"/>
</dbReference>